<protein>
    <submittedName>
        <fullName evidence="5">DeoR family transcriptional regulator</fullName>
    </submittedName>
</protein>
<organism evidence="5 6">
    <name type="scientific">Phycisphaera mikurensis (strain NBRC 102666 / KCTC 22515 / FYK2301M01)</name>
    <dbReference type="NCBI Taxonomy" id="1142394"/>
    <lineage>
        <taxon>Bacteria</taxon>
        <taxon>Pseudomonadati</taxon>
        <taxon>Planctomycetota</taxon>
        <taxon>Phycisphaerae</taxon>
        <taxon>Phycisphaerales</taxon>
        <taxon>Phycisphaeraceae</taxon>
        <taxon>Phycisphaera</taxon>
    </lineage>
</organism>
<dbReference type="GO" id="GO:0003700">
    <property type="term" value="F:DNA-binding transcription factor activity"/>
    <property type="evidence" value="ECO:0007669"/>
    <property type="project" value="InterPro"/>
</dbReference>
<dbReference type="PRINTS" id="PR00037">
    <property type="entry name" value="HTHLACR"/>
</dbReference>
<gene>
    <name evidence="5" type="ordered locus">PSMK_29330</name>
</gene>
<dbReference type="InterPro" id="IPR001034">
    <property type="entry name" value="DeoR_HTH"/>
</dbReference>
<dbReference type="InterPro" id="IPR036390">
    <property type="entry name" value="WH_DNA-bd_sf"/>
</dbReference>
<dbReference type="SUPFAM" id="SSF46785">
    <property type="entry name" value="Winged helix' DNA-binding domain"/>
    <property type="match status" value="1"/>
</dbReference>
<dbReference type="RefSeq" id="WP_014438300.1">
    <property type="nucleotide sequence ID" value="NC_017080.1"/>
</dbReference>
<dbReference type="PROSITE" id="PS00894">
    <property type="entry name" value="HTH_DEOR_1"/>
    <property type="match status" value="1"/>
</dbReference>
<proteinExistence type="predicted"/>
<dbReference type="InterPro" id="IPR050313">
    <property type="entry name" value="Carb_Metab_HTH_regulators"/>
</dbReference>
<dbReference type="OrthoDB" id="9798651at2"/>
<dbReference type="Pfam" id="PF08220">
    <property type="entry name" value="HTH_DeoR"/>
    <property type="match status" value="1"/>
</dbReference>
<dbReference type="Pfam" id="PF00455">
    <property type="entry name" value="DeoRC"/>
    <property type="match status" value="1"/>
</dbReference>
<dbReference type="InterPro" id="IPR037171">
    <property type="entry name" value="NagB/RpiA_transferase-like"/>
</dbReference>
<dbReference type="PANTHER" id="PTHR30363:SF44">
    <property type="entry name" value="AGA OPERON TRANSCRIPTIONAL REPRESSOR-RELATED"/>
    <property type="match status" value="1"/>
</dbReference>
<dbReference type="Proteomes" id="UP000007881">
    <property type="component" value="Chromosome"/>
</dbReference>
<dbReference type="SMART" id="SM01134">
    <property type="entry name" value="DeoRC"/>
    <property type="match status" value="1"/>
</dbReference>
<evidence type="ECO:0000313" key="6">
    <source>
        <dbReference type="Proteomes" id="UP000007881"/>
    </source>
</evidence>
<dbReference type="InterPro" id="IPR014036">
    <property type="entry name" value="DeoR-like_C"/>
</dbReference>
<accession>I0IIK4</accession>
<feature type="domain" description="HTH deoR-type" evidence="4">
    <location>
        <begin position="3"/>
        <end position="58"/>
    </location>
</feature>
<dbReference type="Gene3D" id="1.10.10.10">
    <property type="entry name" value="Winged helix-like DNA-binding domain superfamily/Winged helix DNA-binding domain"/>
    <property type="match status" value="1"/>
</dbReference>
<dbReference type="InterPro" id="IPR036388">
    <property type="entry name" value="WH-like_DNA-bd_sf"/>
</dbReference>
<evidence type="ECO:0000313" key="5">
    <source>
        <dbReference type="EMBL" id="BAM05092.1"/>
    </source>
</evidence>
<keyword evidence="3" id="KW-0804">Transcription</keyword>
<dbReference type="GO" id="GO:0003677">
    <property type="term" value="F:DNA binding"/>
    <property type="evidence" value="ECO:0007669"/>
    <property type="project" value="UniProtKB-KW"/>
</dbReference>
<keyword evidence="2" id="KW-0238">DNA-binding</keyword>
<evidence type="ECO:0000259" key="4">
    <source>
        <dbReference type="PROSITE" id="PS51000"/>
    </source>
</evidence>
<dbReference type="EMBL" id="AP012338">
    <property type="protein sequence ID" value="BAM05092.1"/>
    <property type="molecule type" value="Genomic_DNA"/>
</dbReference>
<dbReference type="SUPFAM" id="SSF100950">
    <property type="entry name" value="NagB/RpiA/CoA transferase-like"/>
    <property type="match status" value="1"/>
</dbReference>
<evidence type="ECO:0000256" key="3">
    <source>
        <dbReference type="ARBA" id="ARBA00023163"/>
    </source>
</evidence>
<dbReference type="AlphaFoldDB" id="I0IIK4"/>
<dbReference type="SMART" id="SM00420">
    <property type="entry name" value="HTH_DEOR"/>
    <property type="match status" value="1"/>
</dbReference>
<dbReference type="PANTHER" id="PTHR30363">
    <property type="entry name" value="HTH-TYPE TRANSCRIPTIONAL REGULATOR SRLR-RELATED"/>
    <property type="match status" value="1"/>
</dbReference>
<dbReference type="PROSITE" id="PS51000">
    <property type="entry name" value="HTH_DEOR_2"/>
    <property type="match status" value="1"/>
</dbReference>
<name>I0IIK4_PHYMF</name>
<keyword evidence="6" id="KW-1185">Reference proteome</keyword>
<evidence type="ECO:0000256" key="1">
    <source>
        <dbReference type="ARBA" id="ARBA00023015"/>
    </source>
</evidence>
<dbReference type="InterPro" id="IPR018356">
    <property type="entry name" value="Tscrpt_reg_HTH_DeoR_CS"/>
</dbReference>
<dbReference type="eggNOG" id="COG1349">
    <property type="taxonomic scope" value="Bacteria"/>
</dbReference>
<evidence type="ECO:0000256" key="2">
    <source>
        <dbReference type="ARBA" id="ARBA00023125"/>
    </source>
</evidence>
<keyword evidence="1" id="KW-0805">Transcription regulation</keyword>
<sequence length="274" mass="28545">MIAPHRHRSILVRIQAGGVARVSELARELDVTEETIRRDLKALADRGEVERVHGGAVAPPAEPERELPFAQRHAAHAAAKRAIAAAAASAVEPGQAIALDPSTTACQLALLLPDAPLTVVTNSLVVCSLLAEKPAIEVICTGGTLDPEAMAFFGLATAEALEKLRVDRLFFSCRGVDLGFGDGAGRGLSETNDRHAALKLAMLRSAQAATLLVDTSKLGHASTVLYAPVDAADRVIVERSADPERAAAVARLRSSGVEVEEAQASAPPRGVAAA</sequence>
<dbReference type="HOGENOM" id="CLU_060699_1_2_0"/>
<dbReference type="KEGG" id="phm:PSMK_29330"/>
<dbReference type="STRING" id="1142394.PSMK_29330"/>
<reference evidence="5 6" key="1">
    <citation type="submission" date="2012-02" db="EMBL/GenBank/DDBJ databases">
        <title>Complete genome sequence of Phycisphaera mikurensis NBRC 102666.</title>
        <authorList>
            <person name="Ankai A."/>
            <person name="Hosoyama A."/>
            <person name="Terui Y."/>
            <person name="Sekine M."/>
            <person name="Fukai R."/>
            <person name="Kato Y."/>
            <person name="Nakamura S."/>
            <person name="Yamada-Narita S."/>
            <person name="Kawakoshi A."/>
            <person name="Fukunaga Y."/>
            <person name="Yamazaki S."/>
            <person name="Fujita N."/>
        </authorList>
    </citation>
    <scope>NUCLEOTIDE SEQUENCE [LARGE SCALE GENOMIC DNA]</scope>
    <source>
        <strain evidence="6">NBRC 102666 / KCTC 22515 / FYK2301M01</strain>
    </source>
</reference>